<keyword evidence="4 7" id="KW-0812">Transmembrane</keyword>
<evidence type="ECO:0000313" key="10">
    <source>
        <dbReference type="Proteomes" id="UP001500880"/>
    </source>
</evidence>
<feature type="transmembrane region" description="Helical" evidence="7">
    <location>
        <begin position="7"/>
        <end position="32"/>
    </location>
</feature>
<dbReference type="PANTHER" id="PTHR23521:SF2">
    <property type="entry name" value="TRANSPORTER MFS SUPERFAMILY"/>
    <property type="match status" value="1"/>
</dbReference>
<evidence type="ECO:0000259" key="8">
    <source>
        <dbReference type="PROSITE" id="PS50850"/>
    </source>
</evidence>
<dbReference type="EMBL" id="BAAADO010000005">
    <property type="protein sequence ID" value="GAA0498111.1"/>
    <property type="molecule type" value="Genomic_DNA"/>
</dbReference>
<comment type="subcellular location">
    <subcellularLocation>
        <location evidence="1">Cell membrane</location>
        <topology evidence="1">Multi-pass membrane protein</topology>
    </subcellularLocation>
</comment>
<reference evidence="10" key="1">
    <citation type="journal article" date="2019" name="Int. J. Syst. Evol. Microbiol.">
        <title>The Global Catalogue of Microorganisms (GCM) 10K type strain sequencing project: providing services to taxonomists for standard genome sequencing and annotation.</title>
        <authorList>
            <consortium name="The Broad Institute Genomics Platform"/>
            <consortium name="The Broad Institute Genome Sequencing Center for Infectious Disease"/>
            <person name="Wu L."/>
            <person name="Ma J."/>
        </authorList>
    </citation>
    <scope>NUCLEOTIDE SEQUENCE [LARGE SCALE GENOMIC DNA]</scope>
    <source>
        <strain evidence="10">JCM 12389</strain>
    </source>
</reference>
<proteinExistence type="predicted"/>
<sequence>MVSKRTRFYILVSLVGISGFSQGMLLPLIAIILEQNGVSSSINGLHATGLYIGVLIASPFMEKPLRKIGFKPMILIGGALVFTSLFFFTLWEALWFWFILRLVIGIGDQMLNFSTQTWITSTSAPEKRGRDIALYGLSFGTGFTLGPLMTQLIYLHQSLPFILSSILCILVWSLMFWVRNEFPSAEDEEVDFRSNRSSFKRFYQAAKIAWVAFLPPFAYGLLEASLHGNFPVYGMRIGHDVDMLSYILPCFAGGSIITQLPLGALSDKIGRRKVLLSVIAGGMIIFIMASVVEQSIIGLFISFILAGMCVGSVFSLGVSYMTDLLPKNLLPAGNILCGIFFSFGSIIGPFLGGLFIDYFPGLSFFHMITLSLFLIWLAIFTRKEKLHVSSSSNQTV</sequence>
<dbReference type="PROSITE" id="PS50850">
    <property type="entry name" value="MFS"/>
    <property type="match status" value="1"/>
</dbReference>
<feature type="transmembrane region" description="Helical" evidence="7">
    <location>
        <begin position="68"/>
        <end position="88"/>
    </location>
</feature>
<feature type="transmembrane region" description="Helical" evidence="7">
    <location>
        <begin position="132"/>
        <end position="153"/>
    </location>
</feature>
<name>A0ABP3LG43_9BACI</name>
<dbReference type="PANTHER" id="PTHR23521">
    <property type="entry name" value="TRANSPORTER MFS SUPERFAMILY"/>
    <property type="match status" value="1"/>
</dbReference>
<feature type="transmembrane region" description="Helical" evidence="7">
    <location>
        <begin position="44"/>
        <end position="61"/>
    </location>
</feature>
<dbReference type="Pfam" id="PF07690">
    <property type="entry name" value="MFS_1"/>
    <property type="match status" value="1"/>
</dbReference>
<dbReference type="Gene3D" id="1.20.1250.20">
    <property type="entry name" value="MFS general substrate transporter like domains"/>
    <property type="match status" value="2"/>
</dbReference>
<evidence type="ECO:0000256" key="6">
    <source>
        <dbReference type="ARBA" id="ARBA00023136"/>
    </source>
</evidence>
<evidence type="ECO:0000256" key="3">
    <source>
        <dbReference type="ARBA" id="ARBA00022475"/>
    </source>
</evidence>
<evidence type="ECO:0000256" key="4">
    <source>
        <dbReference type="ARBA" id="ARBA00022692"/>
    </source>
</evidence>
<dbReference type="InterPro" id="IPR011701">
    <property type="entry name" value="MFS"/>
</dbReference>
<keyword evidence="2" id="KW-0813">Transport</keyword>
<organism evidence="9 10">
    <name type="scientific">Salinibacillus aidingensis</name>
    <dbReference type="NCBI Taxonomy" id="237684"/>
    <lineage>
        <taxon>Bacteria</taxon>
        <taxon>Bacillati</taxon>
        <taxon>Bacillota</taxon>
        <taxon>Bacilli</taxon>
        <taxon>Bacillales</taxon>
        <taxon>Bacillaceae</taxon>
        <taxon>Salinibacillus</taxon>
    </lineage>
</organism>
<feature type="transmembrane region" description="Helical" evidence="7">
    <location>
        <begin position="332"/>
        <end position="356"/>
    </location>
</feature>
<keyword evidence="3" id="KW-1003">Cell membrane</keyword>
<feature type="transmembrane region" description="Helical" evidence="7">
    <location>
        <begin position="243"/>
        <end position="262"/>
    </location>
</feature>
<feature type="transmembrane region" description="Helical" evidence="7">
    <location>
        <begin position="274"/>
        <end position="291"/>
    </location>
</feature>
<evidence type="ECO:0000256" key="2">
    <source>
        <dbReference type="ARBA" id="ARBA00022448"/>
    </source>
</evidence>
<keyword evidence="5 7" id="KW-1133">Transmembrane helix</keyword>
<dbReference type="Proteomes" id="UP001500880">
    <property type="component" value="Unassembled WGS sequence"/>
</dbReference>
<comment type="caution">
    <text evidence="9">The sequence shown here is derived from an EMBL/GenBank/DDBJ whole genome shotgun (WGS) entry which is preliminary data.</text>
</comment>
<dbReference type="SUPFAM" id="SSF103473">
    <property type="entry name" value="MFS general substrate transporter"/>
    <property type="match status" value="1"/>
</dbReference>
<dbReference type="InterPro" id="IPR020846">
    <property type="entry name" value="MFS_dom"/>
</dbReference>
<feature type="transmembrane region" description="Helical" evidence="7">
    <location>
        <begin position="159"/>
        <end position="178"/>
    </location>
</feature>
<dbReference type="InterPro" id="IPR005829">
    <property type="entry name" value="Sugar_transporter_CS"/>
</dbReference>
<keyword evidence="10" id="KW-1185">Reference proteome</keyword>
<feature type="transmembrane region" description="Helical" evidence="7">
    <location>
        <begin position="297"/>
        <end position="320"/>
    </location>
</feature>
<evidence type="ECO:0000256" key="1">
    <source>
        <dbReference type="ARBA" id="ARBA00004651"/>
    </source>
</evidence>
<accession>A0ABP3LG43</accession>
<protein>
    <submittedName>
        <fullName evidence="9">MFS transporter</fullName>
    </submittedName>
</protein>
<dbReference type="RefSeq" id="WP_343841942.1">
    <property type="nucleotide sequence ID" value="NZ_BAAADO010000005.1"/>
</dbReference>
<feature type="transmembrane region" description="Helical" evidence="7">
    <location>
        <begin position="202"/>
        <end position="221"/>
    </location>
</feature>
<evidence type="ECO:0000256" key="7">
    <source>
        <dbReference type="SAM" id="Phobius"/>
    </source>
</evidence>
<feature type="domain" description="Major facilitator superfamily (MFS) profile" evidence="8">
    <location>
        <begin position="7"/>
        <end position="386"/>
    </location>
</feature>
<keyword evidence="6 7" id="KW-0472">Membrane</keyword>
<feature type="transmembrane region" description="Helical" evidence="7">
    <location>
        <begin position="362"/>
        <end position="380"/>
    </location>
</feature>
<dbReference type="InterPro" id="IPR047200">
    <property type="entry name" value="MFS_YcaD-like"/>
</dbReference>
<dbReference type="CDD" id="cd17477">
    <property type="entry name" value="MFS_YcaD_like"/>
    <property type="match status" value="1"/>
</dbReference>
<evidence type="ECO:0000256" key="5">
    <source>
        <dbReference type="ARBA" id="ARBA00022989"/>
    </source>
</evidence>
<gene>
    <name evidence="9" type="ORF">GCM10008986_26460</name>
</gene>
<dbReference type="InterPro" id="IPR036259">
    <property type="entry name" value="MFS_trans_sf"/>
</dbReference>
<evidence type="ECO:0000313" key="9">
    <source>
        <dbReference type="EMBL" id="GAA0498111.1"/>
    </source>
</evidence>
<dbReference type="PROSITE" id="PS00216">
    <property type="entry name" value="SUGAR_TRANSPORT_1"/>
    <property type="match status" value="1"/>
</dbReference>